<comment type="subcellular location">
    <subcellularLocation>
        <location evidence="8">Cell projection</location>
        <location evidence="8">Kinocilium</location>
    </subcellularLocation>
    <subcellularLocation>
        <location evidence="1">Cytoplasm</location>
        <location evidence="1">Cytoskeleton</location>
        <location evidence="1">Flagellum axoneme</location>
    </subcellularLocation>
</comment>
<accession>A0A6A5EKR4</accession>
<dbReference type="InterPro" id="IPR055316">
    <property type="entry name" value="RSP9"/>
</dbReference>
<keyword evidence="7" id="KW-0966">Cell projection</keyword>
<evidence type="ECO:0000256" key="3">
    <source>
        <dbReference type="ARBA" id="ARBA00022794"/>
    </source>
</evidence>
<proteinExistence type="inferred from homology"/>
<evidence type="ECO:0000256" key="5">
    <source>
        <dbReference type="ARBA" id="ARBA00023069"/>
    </source>
</evidence>
<organism evidence="11 12">
    <name type="scientific">Perca fluviatilis</name>
    <name type="common">European perch</name>
    <dbReference type="NCBI Taxonomy" id="8168"/>
    <lineage>
        <taxon>Eukaryota</taxon>
        <taxon>Metazoa</taxon>
        <taxon>Chordata</taxon>
        <taxon>Craniata</taxon>
        <taxon>Vertebrata</taxon>
        <taxon>Euteleostomi</taxon>
        <taxon>Actinopterygii</taxon>
        <taxon>Neopterygii</taxon>
        <taxon>Teleostei</taxon>
        <taxon>Neoteleostei</taxon>
        <taxon>Acanthomorphata</taxon>
        <taxon>Eupercaria</taxon>
        <taxon>Perciformes</taxon>
        <taxon>Percoidei</taxon>
        <taxon>Percidae</taxon>
        <taxon>Percinae</taxon>
        <taxon>Perca</taxon>
    </lineage>
</organism>
<evidence type="ECO:0000256" key="1">
    <source>
        <dbReference type="ARBA" id="ARBA00004611"/>
    </source>
</evidence>
<keyword evidence="5" id="KW-0969">Cilium</keyword>
<keyword evidence="4" id="KW-0282">Flagellum</keyword>
<comment type="caution">
    <text evidence="11">The sequence shown here is derived from an EMBL/GenBank/DDBJ whole genome shotgun (WGS) entry which is preliminary data.</text>
</comment>
<dbReference type="InterPro" id="IPR006802">
    <property type="entry name" value="Radial_spoke"/>
</dbReference>
<name>A0A6A5EKR4_PERFL</name>
<protein>
    <recommendedName>
        <fullName evidence="10">Radial spoke head protein 9 homolog</fullName>
    </recommendedName>
</protein>
<dbReference type="GO" id="GO:0044458">
    <property type="term" value="P:motile cilium assembly"/>
    <property type="evidence" value="ECO:0007669"/>
    <property type="project" value="TreeGrafter"/>
</dbReference>
<evidence type="ECO:0000256" key="8">
    <source>
        <dbReference type="ARBA" id="ARBA00037822"/>
    </source>
</evidence>
<dbReference type="GO" id="GO:0060091">
    <property type="term" value="C:kinocilium"/>
    <property type="evidence" value="ECO:0007669"/>
    <property type="project" value="UniProtKB-SubCell"/>
</dbReference>
<evidence type="ECO:0000313" key="11">
    <source>
        <dbReference type="EMBL" id="KAF1376504.1"/>
    </source>
</evidence>
<reference evidence="11 12" key="1">
    <citation type="submission" date="2019-06" db="EMBL/GenBank/DDBJ databases">
        <title>A chromosome-scale genome assembly of the European perch, Perca fluviatilis.</title>
        <authorList>
            <person name="Roques C."/>
            <person name="Zahm M."/>
            <person name="Cabau C."/>
            <person name="Klopp C."/>
            <person name="Bouchez O."/>
            <person name="Donnadieu C."/>
            <person name="Kuhl H."/>
            <person name="Gislard M."/>
            <person name="Guendouz S."/>
            <person name="Journot L."/>
            <person name="Haffray P."/>
            <person name="Bestin A."/>
            <person name="Morvezen R."/>
            <person name="Feron R."/>
            <person name="Wen M."/>
            <person name="Jouanno E."/>
            <person name="Herpin A."/>
            <person name="Schartl M."/>
            <person name="Postlethwait J."/>
            <person name="Schaerlinger B."/>
            <person name="Chardard D."/>
            <person name="Lecocq T."/>
            <person name="Poncet C."/>
            <person name="Jaffrelo L."/>
            <person name="Lampietro C."/>
            <person name="Guiguen Y."/>
        </authorList>
    </citation>
    <scope>NUCLEOTIDE SEQUENCE [LARGE SCALE GENOMIC DNA]</scope>
    <source>
        <tissue evidence="11">Blood</tissue>
    </source>
</reference>
<dbReference type="OrthoDB" id="10258956at2759"/>
<dbReference type="Pfam" id="PF04712">
    <property type="entry name" value="Radial_spoke"/>
    <property type="match status" value="1"/>
</dbReference>
<evidence type="ECO:0000256" key="10">
    <source>
        <dbReference type="ARBA" id="ARBA00041080"/>
    </source>
</evidence>
<evidence type="ECO:0000256" key="9">
    <source>
        <dbReference type="ARBA" id="ARBA00038319"/>
    </source>
</evidence>
<comment type="similarity">
    <text evidence="9">Belongs to the flagellar radial spoke RSP9 family.</text>
</comment>
<dbReference type="GO" id="GO:0035082">
    <property type="term" value="P:axoneme assembly"/>
    <property type="evidence" value="ECO:0007669"/>
    <property type="project" value="InterPro"/>
</dbReference>
<gene>
    <name evidence="11" type="ORF">PFLUV_G00212180</name>
</gene>
<keyword evidence="6" id="KW-0206">Cytoskeleton</keyword>
<evidence type="ECO:0000256" key="4">
    <source>
        <dbReference type="ARBA" id="ARBA00022846"/>
    </source>
</evidence>
<evidence type="ECO:0000313" key="12">
    <source>
        <dbReference type="Proteomes" id="UP000465112"/>
    </source>
</evidence>
<evidence type="ECO:0000256" key="7">
    <source>
        <dbReference type="ARBA" id="ARBA00023273"/>
    </source>
</evidence>
<dbReference type="EMBL" id="VHII01000018">
    <property type="protein sequence ID" value="KAF1376504.1"/>
    <property type="molecule type" value="Genomic_DNA"/>
</dbReference>
<dbReference type="Proteomes" id="UP000465112">
    <property type="component" value="Unassembled WGS sequence"/>
</dbReference>
<dbReference type="AlphaFoldDB" id="A0A6A5EKR4"/>
<sequence length="275" mass="31230">MDSNSLYYSLELVAGSGSTLNVEQRTALQTSLVILKKNYKFHRVLFWGKILGLKEDYFIAQGRGEDELQDKKNLYSFNCMDWFLLPPATESMMEKVSKIKSRFIGDPSFVYEHIEIRRQGERDDATEEVVIKVNEESRLAVTVHQIDDEVSVVPRGAFVKSPHGLVQMNRSFGGLSHSEAGKLDNFLHFSEAKNLKKKSILEMGDLNPAIDFLDVLSDDIPKGSWSLQLECASKVCVLRSLLWLGLSFYHVPMTPQHGYMYIGDGIKNLDLPFML</sequence>
<keyword evidence="2" id="KW-0963">Cytoplasm</keyword>
<dbReference type="PANTHER" id="PTHR22069:SF0">
    <property type="entry name" value="RADIAL SPOKE HEAD PROTEIN 9 HOMOLOG"/>
    <property type="match status" value="1"/>
</dbReference>
<keyword evidence="3" id="KW-0970">Cilium biogenesis/degradation</keyword>
<keyword evidence="12" id="KW-1185">Reference proteome</keyword>
<evidence type="ECO:0000256" key="6">
    <source>
        <dbReference type="ARBA" id="ARBA00023212"/>
    </source>
</evidence>
<evidence type="ECO:0000256" key="2">
    <source>
        <dbReference type="ARBA" id="ARBA00022490"/>
    </source>
</evidence>
<dbReference type="PANTHER" id="PTHR22069">
    <property type="entry name" value="MITOCHONDRIAL RIBOSOMAL PROTEIN S18"/>
    <property type="match status" value="1"/>
</dbReference>
<dbReference type="GO" id="GO:0060294">
    <property type="term" value="P:cilium movement involved in cell motility"/>
    <property type="evidence" value="ECO:0007669"/>
    <property type="project" value="InterPro"/>
</dbReference>
<dbReference type="GO" id="GO:0001534">
    <property type="term" value="C:radial spoke"/>
    <property type="evidence" value="ECO:0007669"/>
    <property type="project" value="InterPro"/>
</dbReference>